<keyword evidence="2" id="KW-1185">Reference proteome</keyword>
<dbReference type="EMBL" id="BMXF01000004">
    <property type="protein sequence ID" value="GHB79462.1"/>
    <property type="molecule type" value="Genomic_DNA"/>
</dbReference>
<dbReference type="PANTHER" id="PTHR10668:SF105">
    <property type="entry name" value="DEHYDROGENASE-RELATED"/>
    <property type="match status" value="1"/>
</dbReference>
<organism evidence="1 2">
    <name type="scientific">Persicitalea jodogahamensis</name>
    <dbReference type="NCBI Taxonomy" id="402147"/>
    <lineage>
        <taxon>Bacteria</taxon>
        <taxon>Pseudomonadati</taxon>
        <taxon>Bacteroidota</taxon>
        <taxon>Cytophagia</taxon>
        <taxon>Cytophagales</taxon>
        <taxon>Spirosomataceae</taxon>
        <taxon>Persicitalea</taxon>
    </lineage>
</organism>
<gene>
    <name evidence="1" type="ORF">GCM10007390_36840</name>
</gene>
<dbReference type="InterPro" id="IPR036188">
    <property type="entry name" value="FAD/NAD-bd_sf"/>
</dbReference>
<sequence>MRRDYDAVVVGAGPNGLSAAIVMAEAGLSVLLIERARVVGGSTRSEELTLPGFIHDVGAAVVPLAISSPFFQSIPLHEHGLTYLYPPVALAHPFDNGTAAMLLGSVHETSQTLGPDGHTYGKLLSPIVDHWSELSHDLLSPFQWPRHPVDFVRFGLKGLLPATTLANQFKTQPAKALLAGMAAHSFQPLTTVTTSAIALTLMASGHSHGWPVAEGGTQSIANALASYFKSLGGHIETDRQVDDLNELPKAKVFLLDLTPQQVLRIAGNRLSETYRKRLANYRYGSGVFKVDWALREAIPFLDAGCRRAGTVHIGGSLEEIQKNEQLTADGQHPEKPFVLLAQPSLFDAGRAPAERHTAWAYCHVPHGSTIDMTDRIEQQVERFAPGFREIIMARHTMNTAQFEDWNPNCVGGDINGGNMDWKQFLTRPITSLNPYQTSDPTLYICSSSTPPGGGVHGMCGYNAARAALRGSFGR</sequence>
<dbReference type="AlphaFoldDB" id="A0A8J3D3Z7"/>
<name>A0A8J3D3Z7_9BACT</name>
<proteinExistence type="predicted"/>
<dbReference type="Proteomes" id="UP000598271">
    <property type="component" value="Unassembled WGS sequence"/>
</dbReference>
<dbReference type="Gene3D" id="3.50.50.60">
    <property type="entry name" value="FAD/NAD(P)-binding domain"/>
    <property type="match status" value="1"/>
</dbReference>
<dbReference type="PRINTS" id="PR00411">
    <property type="entry name" value="PNDRDTASEI"/>
</dbReference>
<dbReference type="SUPFAM" id="SSF51905">
    <property type="entry name" value="FAD/NAD(P)-binding domain"/>
    <property type="match status" value="1"/>
</dbReference>
<dbReference type="RefSeq" id="WP_189566031.1">
    <property type="nucleotide sequence ID" value="NZ_BMXF01000004.1"/>
</dbReference>
<evidence type="ECO:0000313" key="1">
    <source>
        <dbReference type="EMBL" id="GHB79462.1"/>
    </source>
</evidence>
<dbReference type="PANTHER" id="PTHR10668">
    <property type="entry name" value="PHYTOENE DEHYDROGENASE"/>
    <property type="match status" value="1"/>
</dbReference>
<comment type="caution">
    <text evidence="1">The sequence shown here is derived from an EMBL/GenBank/DDBJ whole genome shotgun (WGS) entry which is preliminary data.</text>
</comment>
<accession>A0A8J3D3Z7</accession>
<reference evidence="1 2" key="1">
    <citation type="journal article" date="2014" name="Int. J. Syst. Evol. Microbiol.">
        <title>Complete genome sequence of Corynebacterium casei LMG S-19264T (=DSM 44701T), isolated from a smear-ripened cheese.</title>
        <authorList>
            <consortium name="US DOE Joint Genome Institute (JGI-PGF)"/>
            <person name="Walter F."/>
            <person name="Albersmeier A."/>
            <person name="Kalinowski J."/>
            <person name="Ruckert C."/>
        </authorList>
    </citation>
    <scope>NUCLEOTIDE SEQUENCE [LARGE SCALE GENOMIC DNA]</scope>
    <source>
        <strain evidence="1 2">KCTC 12866</strain>
    </source>
</reference>
<evidence type="ECO:0000313" key="2">
    <source>
        <dbReference type="Proteomes" id="UP000598271"/>
    </source>
</evidence>
<dbReference type="Pfam" id="PF13450">
    <property type="entry name" value="NAD_binding_8"/>
    <property type="match status" value="1"/>
</dbReference>
<protein>
    <submittedName>
        <fullName evidence="1">FAD-dependent oxidoreductase</fullName>
    </submittedName>
</protein>